<evidence type="ECO:0000256" key="5">
    <source>
        <dbReference type="ARBA" id="ARBA00022771"/>
    </source>
</evidence>
<feature type="non-terminal residue" evidence="9">
    <location>
        <position position="102"/>
    </location>
</feature>
<accession>A0ABQ7SFH1</accession>
<keyword evidence="10" id="KW-1185">Reference proteome</keyword>
<dbReference type="InterPro" id="IPR011016">
    <property type="entry name" value="Znf_RING-CH"/>
</dbReference>
<evidence type="ECO:0000259" key="8">
    <source>
        <dbReference type="PROSITE" id="PS51292"/>
    </source>
</evidence>
<keyword evidence="4" id="KW-0479">Metal-binding</keyword>
<evidence type="ECO:0000256" key="3">
    <source>
        <dbReference type="ARBA" id="ARBA00004656"/>
    </source>
</evidence>
<protein>
    <recommendedName>
        <fullName evidence="8">RING-CH-type domain-containing protein</fullName>
    </recommendedName>
</protein>
<evidence type="ECO:0000256" key="6">
    <source>
        <dbReference type="ARBA" id="ARBA00022833"/>
    </source>
</evidence>
<dbReference type="SMART" id="SM00744">
    <property type="entry name" value="RINGv"/>
    <property type="match status" value="1"/>
</dbReference>
<dbReference type="PANTHER" id="PTHR45981">
    <property type="entry name" value="LD02310P"/>
    <property type="match status" value="1"/>
</dbReference>
<sequence>MPVKLPPAAPLSSRSLPWIPSQLQAHERLAFCSLPVAVLPVRICHCEGDDESPLITPCRCTGTLRFVHQACLHQWIKSSDTRCCELCKYDFIMETKLKPLRK</sequence>
<evidence type="ECO:0000313" key="9">
    <source>
        <dbReference type="EMBL" id="KAH0616076.1"/>
    </source>
</evidence>
<dbReference type="Proteomes" id="UP000826234">
    <property type="component" value="Unassembled WGS sequence"/>
</dbReference>
<evidence type="ECO:0000313" key="10">
    <source>
        <dbReference type="Proteomes" id="UP000826234"/>
    </source>
</evidence>
<comment type="caution">
    <text evidence="9">The sequence shown here is derived from an EMBL/GenBank/DDBJ whole genome shotgun (WGS) entry which is preliminary data.</text>
</comment>
<dbReference type="Pfam" id="PF12906">
    <property type="entry name" value="RINGv"/>
    <property type="match status" value="1"/>
</dbReference>
<dbReference type="InterPro" id="IPR013083">
    <property type="entry name" value="Znf_RING/FYVE/PHD"/>
</dbReference>
<reference evidence="9 10" key="1">
    <citation type="journal article" date="2022" name="Gigascience">
        <title>A chromosome-level genome assembly and annotation of the desert horned lizard, Phrynosoma platyrhinos, provides insight into chromosomal rearrangements among reptiles.</title>
        <authorList>
            <person name="Koochekian N."/>
            <person name="Ascanio A."/>
            <person name="Farleigh K."/>
            <person name="Card D.C."/>
            <person name="Schield D.R."/>
            <person name="Castoe T.A."/>
            <person name="Jezkova T."/>
        </authorList>
    </citation>
    <scope>NUCLEOTIDE SEQUENCE [LARGE SCALE GENOMIC DNA]</scope>
    <source>
        <strain evidence="9">NK-2021</strain>
    </source>
</reference>
<evidence type="ECO:0000256" key="2">
    <source>
        <dbReference type="ARBA" id="ARBA00004177"/>
    </source>
</evidence>
<evidence type="ECO:0000256" key="4">
    <source>
        <dbReference type="ARBA" id="ARBA00022723"/>
    </source>
</evidence>
<dbReference type="EMBL" id="JAIPUX010005290">
    <property type="protein sequence ID" value="KAH0616076.1"/>
    <property type="molecule type" value="Genomic_DNA"/>
</dbReference>
<keyword evidence="7" id="KW-0391">Immunity</keyword>
<comment type="subcellular location">
    <subcellularLocation>
        <location evidence="1">Endomembrane system</location>
        <topology evidence="1">Multi-pass membrane protein</topology>
    </subcellularLocation>
    <subcellularLocation>
        <location evidence="2">Endosome</location>
    </subcellularLocation>
    <subcellularLocation>
        <location evidence="3">Lysosome membrane</location>
    </subcellularLocation>
</comment>
<keyword evidence="5" id="KW-0863">Zinc-finger</keyword>
<organism evidence="9 10">
    <name type="scientific">Phrynosoma platyrhinos</name>
    <name type="common">Desert horned lizard</name>
    <dbReference type="NCBI Taxonomy" id="52577"/>
    <lineage>
        <taxon>Eukaryota</taxon>
        <taxon>Metazoa</taxon>
        <taxon>Chordata</taxon>
        <taxon>Craniata</taxon>
        <taxon>Vertebrata</taxon>
        <taxon>Euteleostomi</taxon>
        <taxon>Lepidosauria</taxon>
        <taxon>Squamata</taxon>
        <taxon>Bifurcata</taxon>
        <taxon>Unidentata</taxon>
        <taxon>Episquamata</taxon>
        <taxon>Toxicofera</taxon>
        <taxon>Iguania</taxon>
        <taxon>Phrynosomatidae</taxon>
        <taxon>Phrynosomatinae</taxon>
        <taxon>Phrynosoma</taxon>
    </lineage>
</organism>
<dbReference type="Gene3D" id="3.30.40.10">
    <property type="entry name" value="Zinc/RING finger domain, C3HC4 (zinc finger)"/>
    <property type="match status" value="1"/>
</dbReference>
<evidence type="ECO:0000256" key="1">
    <source>
        <dbReference type="ARBA" id="ARBA00004127"/>
    </source>
</evidence>
<gene>
    <name evidence="9" type="ORF">JD844_026898</name>
</gene>
<evidence type="ECO:0000256" key="7">
    <source>
        <dbReference type="ARBA" id="ARBA00022859"/>
    </source>
</evidence>
<proteinExistence type="predicted"/>
<name>A0ABQ7SFH1_PHRPL</name>
<keyword evidence="6" id="KW-0862">Zinc</keyword>
<dbReference type="SUPFAM" id="SSF57850">
    <property type="entry name" value="RING/U-box"/>
    <property type="match status" value="1"/>
</dbReference>
<feature type="domain" description="RING-CH-type" evidence="8">
    <location>
        <begin position="33"/>
        <end position="94"/>
    </location>
</feature>
<dbReference type="PROSITE" id="PS51292">
    <property type="entry name" value="ZF_RING_CH"/>
    <property type="match status" value="1"/>
</dbReference>